<dbReference type="Proteomes" id="UP001240777">
    <property type="component" value="Unassembled WGS sequence"/>
</dbReference>
<protein>
    <submittedName>
        <fullName evidence="3">Transglutaminase-like domain-containing protein</fullName>
    </submittedName>
</protein>
<evidence type="ECO:0000313" key="4">
    <source>
        <dbReference type="Proteomes" id="UP001177258"/>
    </source>
</evidence>
<dbReference type="Pfam" id="PF01841">
    <property type="entry name" value="Transglut_core"/>
    <property type="match status" value="1"/>
</dbReference>
<dbReference type="Proteomes" id="UP001177258">
    <property type="component" value="Unassembled WGS sequence"/>
</dbReference>
<organism evidence="3 4">
    <name type="scientific">Helicobacter cappadocius</name>
    <dbReference type="NCBI Taxonomy" id="3063998"/>
    <lineage>
        <taxon>Bacteria</taxon>
        <taxon>Pseudomonadati</taxon>
        <taxon>Campylobacterota</taxon>
        <taxon>Epsilonproteobacteria</taxon>
        <taxon>Campylobacterales</taxon>
        <taxon>Helicobacteraceae</taxon>
        <taxon>Helicobacter</taxon>
    </lineage>
</organism>
<reference evidence="3 5" key="1">
    <citation type="submission" date="2023-07" db="EMBL/GenBank/DDBJ databases">
        <title>Unpublished Manusciprt.</title>
        <authorList>
            <person name="Aydin F."/>
            <person name="Tarhane S."/>
            <person name="Saticioglu I.B."/>
            <person name="Karakaya E."/>
            <person name="Abay S."/>
            <person name="Guran O."/>
            <person name="Bozkurt E."/>
            <person name="Uzum N."/>
            <person name="Olgun K."/>
            <person name="Jablonski D."/>
        </authorList>
    </citation>
    <scope>NUCLEOTIDE SEQUENCE</scope>
    <source>
        <strain evidence="5">faydin-H75</strain>
        <strain evidence="3">Faydin-H76</strain>
    </source>
</reference>
<evidence type="ECO:0000259" key="1">
    <source>
        <dbReference type="Pfam" id="PF01841"/>
    </source>
</evidence>
<dbReference type="RefSeq" id="WP_305516492.1">
    <property type="nucleotide sequence ID" value="NZ_JAUPEV010000002.1"/>
</dbReference>
<dbReference type="AlphaFoldDB" id="A0AA90PHS5"/>
<dbReference type="EMBL" id="JAUYZK010000002">
    <property type="protein sequence ID" value="MDP2538517.1"/>
    <property type="molecule type" value="Genomic_DNA"/>
</dbReference>
<evidence type="ECO:0000313" key="3">
    <source>
        <dbReference type="EMBL" id="MDP2538517.1"/>
    </source>
</evidence>
<evidence type="ECO:0000313" key="2">
    <source>
        <dbReference type="EMBL" id="MDO7252650.1"/>
    </source>
</evidence>
<dbReference type="InterPro" id="IPR038765">
    <property type="entry name" value="Papain-like_cys_pep_sf"/>
</dbReference>
<proteinExistence type="predicted"/>
<reference evidence="2 4" key="3">
    <citation type="journal article" date="2024" name="Syst. Appl. Microbiol.">
        <title>Helicobacter cappadocius sp. nov., from lizards: The first psychrotrophic Helicobacter species.</title>
        <authorList>
            <person name="Aydin F."/>
            <person name="Tarhane S."/>
            <person name="Karakaya E."/>
            <person name="Abay S."/>
            <person name="Kayman T."/>
            <person name="Guran O."/>
            <person name="Bozkurt E."/>
            <person name="Uzum N."/>
            <person name="Avci A."/>
            <person name="Olgun K."/>
            <person name="Jablonski D."/>
            <person name="Guran C."/>
            <person name="Burcin Saticioglu I."/>
        </authorList>
    </citation>
    <scope>NUCLEOTIDE SEQUENCE [LARGE SCALE GENOMIC DNA]</scope>
    <source>
        <strain evidence="2">Faydin-H75</strain>
        <strain evidence="4">faydin-H76</strain>
    </source>
</reference>
<feature type="domain" description="Transglutaminase-like" evidence="1">
    <location>
        <begin position="137"/>
        <end position="237"/>
    </location>
</feature>
<dbReference type="Gene3D" id="3.10.620.30">
    <property type="match status" value="1"/>
</dbReference>
<dbReference type="PANTHER" id="PTHR38339:SF1">
    <property type="entry name" value="TRANSGLUTAMINASE-LIKE DOMAIN-CONTAINING PROTEIN"/>
    <property type="match status" value="1"/>
</dbReference>
<dbReference type="InterPro" id="IPR002931">
    <property type="entry name" value="Transglutaminase-like"/>
</dbReference>
<name>A0AA90PHS5_9HELI</name>
<reference evidence="2" key="2">
    <citation type="submission" date="2023-07" db="EMBL/GenBank/DDBJ databases">
        <authorList>
            <person name="Aydin F."/>
            <person name="Tarhane S."/>
            <person name="Saticioglu I.B."/>
            <person name="Karakaya E."/>
            <person name="Abay S."/>
            <person name="Guran O."/>
            <person name="Bozkurt E."/>
            <person name="Uzum N."/>
            <person name="Olgun K."/>
            <person name="Jablonski D."/>
        </authorList>
    </citation>
    <scope>NUCLEOTIDE SEQUENCE</scope>
    <source>
        <strain evidence="2">Faydin-H75</strain>
    </source>
</reference>
<comment type="caution">
    <text evidence="3">The sequence shown here is derived from an EMBL/GenBank/DDBJ whole genome shotgun (WGS) entry which is preliminary data.</text>
</comment>
<accession>A0AA90PHS5</accession>
<keyword evidence="5" id="KW-1185">Reference proteome</keyword>
<dbReference type="PANTHER" id="PTHR38339">
    <property type="entry name" value="TRANSGLUTAMINASE DOMAIN PROTEIN"/>
    <property type="match status" value="1"/>
</dbReference>
<dbReference type="SUPFAM" id="SSF54001">
    <property type="entry name" value="Cysteine proteinases"/>
    <property type="match status" value="1"/>
</dbReference>
<sequence>MQRRDFIKTSILGTGILMGSNIMNANPAKTKKYNLTFEYQINFASASDTKIWIPMPMTTSFQKPSNVKIQGNYDFYKTYTQSQTPIIYAQYSKKPKRILASVDILIVQDNSKEKSNHLENYLKPTRYIRTDGMIEQIAKELSLGNEQEKLVNIYKWIKKNIDYENAKDTSKIRTILSKNSTPILSGENISANTIFVSLCRACGIPAREAIGINIKTLTTLSKAQAYINDSGWNLYDPIASIKDSSFDGFGKWKDDFIFLNYERDMKIESSIVSLFDNAFATVDGDKLKYYENKNFTKNINIKTLI</sequence>
<evidence type="ECO:0000313" key="5">
    <source>
        <dbReference type="Proteomes" id="UP001240777"/>
    </source>
</evidence>
<dbReference type="EMBL" id="JAUPEV010000002">
    <property type="protein sequence ID" value="MDO7252650.1"/>
    <property type="molecule type" value="Genomic_DNA"/>
</dbReference>
<gene>
    <name evidence="2" type="ORF">Q5I04_01785</name>
    <name evidence="3" type="ORF">Q5I06_01785</name>
</gene>